<feature type="active site" description="Charge relay system" evidence="5 6">
    <location>
        <position position="216"/>
    </location>
</feature>
<keyword evidence="2 6" id="KW-0645">Protease</keyword>
<evidence type="ECO:0000256" key="6">
    <source>
        <dbReference type="PROSITE-ProRule" id="PRU01240"/>
    </source>
</evidence>
<dbReference type="InterPro" id="IPR050131">
    <property type="entry name" value="Peptidase_S8_subtilisin-like"/>
</dbReference>
<dbReference type="InterPro" id="IPR036852">
    <property type="entry name" value="Peptidase_S8/S53_dom_sf"/>
</dbReference>
<evidence type="ECO:0000259" key="8">
    <source>
        <dbReference type="Pfam" id="PF00082"/>
    </source>
</evidence>
<dbReference type="PRINTS" id="PR00723">
    <property type="entry name" value="SUBTILISIN"/>
</dbReference>
<feature type="domain" description="Peptidase S8/S53" evidence="8">
    <location>
        <begin position="207"/>
        <end position="468"/>
    </location>
</feature>
<keyword evidence="3 6" id="KW-0378">Hydrolase</keyword>
<reference evidence="9 10" key="1">
    <citation type="submission" date="2020-08" db="EMBL/GenBank/DDBJ databases">
        <title>Sequencing the genomes of 1000 actinobacteria strains.</title>
        <authorList>
            <person name="Klenk H.-P."/>
        </authorList>
    </citation>
    <scope>NUCLEOTIDE SEQUENCE [LARGE SCALE GENOMIC DNA]</scope>
    <source>
        <strain evidence="9 10">DSM 45784</strain>
    </source>
</reference>
<evidence type="ECO:0000256" key="5">
    <source>
        <dbReference type="PIRSR" id="PIRSR615500-1"/>
    </source>
</evidence>
<organism evidence="9 10">
    <name type="scientific">Sphaerisporangium siamense</name>
    <dbReference type="NCBI Taxonomy" id="795645"/>
    <lineage>
        <taxon>Bacteria</taxon>
        <taxon>Bacillati</taxon>
        <taxon>Actinomycetota</taxon>
        <taxon>Actinomycetes</taxon>
        <taxon>Streptosporangiales</taxon>
        <taxon>Streptosporangiaceae</taxon>
        <taxon>Sphaerisporangium</taxon>
    </lineage>
</organism>
<evidence type="ECO:0000256" key="3">
    <source>
        <dbReference type="ARBA" id="ARBA00022801"/>
    </source>
</evidence>
<keyword evidence="7" id="KW-0732">Signal</keyword>
<dbReference type="InterPro" id="IPR015500">
    <property type="entry name" value="Peptidase_S8_subtilisin-rel"/>
</dbReference>
<dbReference type="PROSITE" id="PS51892">
    <property type="entry name" value="SUBTILASE"/>
    <property type="match status" value="1"/>
</dbReference>
<dbReference type="GO" id="GO:0006508">
    <property type="term" value="P:proteolysis"/>
    <property type="evidence" value="ECO:0007669"/>
    <property type="project" value="UniProtKB-KW"/>
</dbReference>
<dbReference type="InterPro" id="IPR023828">
    <property type="entry name" value="Peptidase_S8_Ser-AS"/>
</dbReference>
<proteinExistence type="inferred from homology"/>
<feature type="active site" description="Charge relay system" evidence="5 6">
    <location>
        <position position="421"/>
    </location>
</feature>
<dbReference type="EMBL" id="JACHND010000001">
    <property type="protein sequence ID" value="MBB4702859.1"/>
    <property type="molecule type" value="Genomic_DNA"/>
</dbReference>
<evidence type="ECO:0000256" key="7">
    <source>
        <dbReference type="SAM" id="SignalP"/>
    </source>
</evidence>
<dbReference type="InterPro" id="IPR000209">
    <property type="entry name" value="Peptidase_S8/S53_dom"/>
</dbReference>
<keyword evidence="4 6" id="KW-0720">Serine protease</keyword>
<evidence type="ECO:0000313" key="9">
    <source>
        <dbReference type="EMBL" id="MBB4702859.1"/>
    </source>
</evidence>
<feature type="signal peptide" evidence="7">
    <location>
        <begin position="1"/>
        <end position="17"/>
    </location>
</feature>
<dbReference type="RefSeq" id="WP_184882906.1">
    <property type="nucleotide sequence ID" value="NZ_BOOV01000005.1"/>
</dbReference>
<dbReference type="GO" id="GO:0004252">
    <property type="term" value="F:serine-type endopeptidase activity"/>
    <property type="evidence" value="ECO:0007669"/>
    <property type="project" value="UniProtKB-UniRule"/>
</dbReference>
<dbReference type="PANTHER" id="PTHR43806:SF11">
    <property type="entry name" value="CEREVISIN-RELATED"/>
    <property type="match status" value="1"/>
</dbReference>
<dbReference type="PROSITE" id="PS00137">
    <property type="entry name" value="SUBTILASE_HIS"/>
    <property type="match status" value="1"/>
</dbReference>
<dbReference type="PANTHER" id="PTHR43806">
    <property type="entry name" value="PEPTIDASE S8"/>
    <property type="match status" value="1"/>
</dbReference>
<sequence>MKRITAALALAALTASAVPAIPSAAGTAAARPGPSRGVGTITLITGDRVTVSETPGAPRGYQVTPGAGRKVSFSIEEVAGHTYVLPSDAAPLIGKGLVDERLFDVTQLLEWGYDDAHRAGIPVMTKGGSAPKAAAAGRTLRSVGLKAAEVPKAQAATVWRQLRPAAGARTLASGVSKLWLDGGVSPALDKSVPQIGAPEAWKNGLTGKGVTVAVLDTGYDPDHPDLKGVVSQTANFTDEPDMRDLVDHGTHVASTVAGSGAASGGKYKGVAPDAKIAVGKVMGAGGNNQVSDVIAGMEWAATEIKAPVVNMSLSIPDTRGLDPLEEAVNTLSEQTGTLFVVAAGNLRTANEPIRSPGSADAALTVGAVDRNDKLAPISCTGPRIIDQAVKPDITAPGMGIVAARSGATGPGDPYVAMSGTSMATPHVAGAAAILAQQHPGWNGDRLKAALIATAKPGDGMTPYEQGAGRVDVARAVTQSVTNDTGNLWTYLAWPHNGEEVAKKVTYTNASQEPVELALTEDGPYTLSADHLTVPAGGDASVTLTLDSGRRPGVYTGTLTATAGELTVRSLAGAYIEPESYDLTIRAIGRDGSPVQAVDAALINLKTGERARPRFVDGVAELRLGPGEWNLNAQLSEQGVHTLTDRTFTIGPAAVRLTLDARLGKRVSLTVDDPAAGPTGQLTINLSDTGSNGYVREYLIPQGEAAYTLPSSRPGLEYLAYQVLTAGGAAPSRYDLVDRRTGQIPADPGRRFARADLAKVGLTFRAQNVDATAQFARWFVLRGKDKDLRSDPTTVTIPSTVDNYLTPGQDLLWSGRLTQGGYSLVDLQQRPVAAGQSAELWNAAVTGPSASRVTRTGDELAYTPEGLFTDAGTGHTGWDSDVTGTVSLAKDGEVLERIELEDCFVPDWCSLASQVPAGEGVYTVNVSARRDVPHSALATAIDSSWTFTSAHTGDSTPLAVPSVRFAPEGLDAYNRARPGTVTEIPITADGGELTTPAIEASFDDGATWQTLQVRQNGTGWTTSVTNPATPGHVTLRASATGPGGVQVKQMITRAYAVQN</sequence>
<feature type="chain" id="PRO_5039709868" evidence="7">
    <location>
        <begin position="18"/>
        <end position="1058"/>
    </location>
</feature>
<evidence type="ECO:0000256" key="4">
    <source>
        <dbReference type="ARBA" id="ARBA00022825"/>
    </source>
</evidence>
<name>A0A7W7DA90_9ACTN</name>
<dbReference type="SUPFAM" id="SSF52743">
    <property type="entry name" value="Subtilisin-like"/>
    <property type="match status" value="1"/>
</dbReference>
<dbReference type="Gene3D" id="3.40.50.200">
    <property type="entry name" value="Peptidase S8/S53 domain"/>
    <property type="match status" value="1"/>
</dbReference>
<dbReference type="InterPro" id="IPR022398">
    <property type="entry name" value="Peptidase_S8_His-AS"/>
</dbReference>
<dbReference type="Pfam" id="PF00082">
    <property type="entry name" value="Peptidase_S8"/>
    <property type="match status" value="1"/>
</dbReference>
<dbReference type="AlphaFoldDB" id="A0A7W7DA90"/>
<comment type="caution">
    <text evidence="9">The sequence shown here is derived from an EMBL/GenBank/DDBJ whole genome shotgun (WGS) entry which is preliminary data.</text>
</comment>
<accession>A0A7W7DA90</accession>
<evidence type="ECO:0000256" key="1">
    <source>
        <dbReference type="ARBA" id="ARBA00011073"/>
    </source>
</evidence>
<evidence type="ECO:0000313" key="10">
    <source>
        <dbReference type="Proteomes" id="UP000542210"/>
    </source>
</evidence>
<comment type="similarity">
    <text evidence="1 6">Belongs to the peptidase S8 family.</text>
</comment>
<feature type="active site" description="Charge relay system" evidence="5 6">
    <location>
        <position position="248"/>
    </location>
</feature>
<protein>
    <submittedName>
        <fullName evidence="9">Subtilisin family serine protease</fullName>
    </submittedName>
</protein>
<dbReference type="PROSITE" id="PS00138">
    <property type="entry name" value="SUBTILASE_SER"/>
    <property type="match status" value="1"/>
</dbReference>
<dbReference type="Proteomes" id="UP000542210">
    <property type="component" value="Unassembled WGS sequence"/>
</dbReference>
<keyword evidence="10" id="KW-1185">Reference proteome</keyword>
<gene>
    <name evidence="9" type="ORF">BJ982_004403</name>
</gene>
<evidence type="ECO:0000256" key="2">
    <source>
        <dbReference type="ARBA" id="ARBA00022670"/>
    </source>
</evidence>